<dbReference type="Gene3D" id="2.60.120.380">
    <property type="match status" value="2"/>
</dbReference>
<feature type="signal peptide" evidence="2">
    <location>
        <begin position="1"/>
        <end position="34"/>
    </location>
</feature>
<keyword evidence="4" id="KW-1185">Reference proteome</keyword>
<evidence type="ECO:0000256" key="1">
    <source>
        <dbReference type="SAM" id="MobiDB-lite"/>
    </source>
</evidence>
<feature type="compositionally biased region" description="Low complexity" evidence="1">
    <location>
        <begin position="214"/>
        <end position="228"/>
    </location>
</feature>
<feature type="chain" id="PRO_5017388116" evidence="2">
    <location>
        <begin position="35"/>
        <end position="813"/>
    </location>
</feature>
<accession>A0A3A9ZUY2</accession>
<comment type="caution">
    <text evidence="3">The sequence shown here is derived from an EMBL/GenBank/DDBJ whole genome shotgun (WGS) entry which is preliminary data.</text>
</comment>
<evidence type="ECO:0000256" key="2">
    <source>
        <dbReference type="SAM" id="SignalP"/>
    </source>
</evidence>
<dbReference type="EMBL" id="RBAN01000005">
    <property type="protein sequence ID" value="RKN52128.1"/>
    <property type="molecule type" value="Genomic_DNA"/>
</dbReference>
<dbReference type="Proteomes" id="UP000279968">
    <property type="component" value="Unassembled WGS sequence"/>
</dbReference>
<protein>
    <submittedName>
        <fullName evidence="3">Uncharacterized protein</fullName>
    </submittedName>
</protein>
<reference evidence="3 4" key="1">
    <citation type="journal article" date="2015" name="Int. J. Syst. Evol. Microbiol.">
        <title>Micromonospora costi sp. nov., isolated from a leaf of Costus speciosus.</title>
        <authorList>
            <person name="Thawai C."/>
        </authorList>
    </citation>
    <scope>NUCLEOTIDE SEQUENCE [LARGE SCALE GENOMIC DNA]</scope>
    <source>
        <strain evidence="3 4">CS1-12</strain>
    </source>
</reference>
<dbReference type="AlphaFoldDB" id="A0A3A9ZUY2"/>
<dbReference type="OrthoDB" id="2677755at2"/>
<feature type="region of interest" description="Disordered" evidence="1">
    <location>
        <begin position="203"/>
        <end position="234"/>
    </location>
</feature>
<proteinExistence type="predicted"/>
<dbReference type="RefSeq" id="WP_120782359.1">
    <property type="nucleotide sequence ID" value="NZ_JBHLUP010000005.1"/>
</dbReference>
<sequence>MFGTKATRPTRTALAVLVPGVMVALAGVAAPAYAADPGEDAKARTTPAYQLAKGDTCGLRPSAGKSLKDETLSCLGVEAALDRAPAVGESATLRVTVRAQGKIGPSEISVTLPAELEWVKAPAELGVQEQRSVQPERAGAVSVARTTRALRAGDSATFSGVVRAVAAGQAQIQARATASYGRDVQAGQDDVFLTIGEKTGLSRLGHATPAGDNATTAVPTATRAPRPTGQKPASVGAQSVAGEARAEATAKGLTVISPQAACDTRVAGNWSFQDQNGAWHNQMNMQVQVWDDDTFGDSLLASGVTDGAGNYNICFDSQVEGWPDSGTADIYVRFITSNSLWRVQRGGNPLTFTTGTTNDVATGSTLNLGSLTAADGALQRGLHAFDSANDAWLWIPKPTNLCWDQDDTSCRQVVINWAPDSTDGTYYDLGGNQVHLAADDPNAPVTVVHEIGHAVMDDLYNDSFPSAPNCNPHSITGATSAGCAWTEGWAEWFPATVYNDPFYRWPSGASLNLENASWGNGWGEGDTTEGRVAAALIDITDYANEATWDRYGEGPWNIWTTSMRHNSVNFAAFWSQRGSDGFNVADSGALASVYQNTIDYGFRDPLGNYAPLSRPVPTPPHNFGYATSSPYWSVVALKPNSGDLDLQLYDDRGQGVYLSGSAQGGTAIDFVAVDSNRRALGDYYPRVFNWSGGGGYRVELAQGSAVLNAGSSTITMGTNNVVTVRDAYLTAGVPVTISVAATNVGQDAELFVLDSDPANAATWIRPRSGAVAVATAGGAGATETVTFTPARTAWYGVVVTNKAGSGNYTLTRS</sequence>
<name>A0A3A9ZUY2_9ACTN</name>
<keyword evidence="2" id="KW-0732">Signal</keyword>
<organism evidence="3 4">
    <name type="scientific">Micromonospora costi</name>
    <dbReference type="NCBI Taxonomy" id="1530042"/>
    <lineage>
        <taxon>Bacteria</taxon>
        <taxon>Bacillati</taxon>
        <taxon>Actinomycetota</taxon>
        <taxon>Actinomycetes</taxon>
        <taxon>Micromonosporales</taxon>
        <taxon>Micromonosporaceae</taxon>
        <taxon>Micromonospora</taxon>
    </lineage>
</organism>
<evidence type="ECO:0000313" key="3">
    <source>
        <dbReference type="EMBL" id="RKN52128.1"/>
    </source>
</evidence>
<gene>
    <name evidence="3" type="ORF">D7193_26595</name>
</gene>
<evidence type="ECO:0000313" key="4">
    <source>
        <dbReference type="Proteomes" id="UP000279968"/>
    </source>
</evidence>